<dbReference type="EMBL" id="CAJNRF010001365">
    <property type="protein sequence ID" value="CAF2006622.1"/>
    <property type="molecule type" value="Genomic_DNA"/>
</dbReference>
<sequence length="300" mass="34410">MSGEKEKKRVILDIEPRTQWENGHGFCGETTLQSIGLYYGCWISQQLIRSINEGELLITDDGNDADTLETLLFEFEKWNFKQEAQPQFQRHCMWLKKHLVQRHPCIIAVYIADTEEKDDDYDHIMPAIGIQYSESDDKYDPQDVLLFYNLFDLKLLERQLGTNDMVKTRRTCKNTADTGGCLPQQINYGYAISGIKDEQKTTVPVCLKVSMSHEPNLSTGASPVIMQGTIAVFTLVHGRNYAILRYNSYKQVPESGDNEAFLRSNYHSRHEFRAESDTYSYADPEGIPSNGSTYYRCVPI</sequence>
<dbReference type="AlphaFoldDB" id="A0A816MV81"/>
<reference evidence="1" key="1">
    <citation type="submission" date="2021-02" db="EMBL/GenBank/DDBJ databases">
        <authorList>
            <person name="Nowell W R."/>
        </authorList>
    </citation>
    <scope>NUCLEOTIDE SEQUENCE</scope>
</reference>
<evidence type="ECO:0000313" key="2">
    <source>
        <dbReference type="Proteomes" id="UP000663856"/>
    </source>
</evidence>
<dbReference type="Proteomes" id="UP000663856">
    <property type="component" value="Unassembled WGS sequence"/>
</dbReference>
<gene>
    <name evidence="1" type="ORF">WKI299_LOCUS5028</name>
</gene>
<comment type="caution">
    <text evidence="1">The sequence shown here is derived from an EMBL/GenBank/DDBJ whole genome shotgun (WGS) entry which is preliminary data.</text>
</comment>
<protein>
    <submittedName>
        <fullName evidence="1">Uncharacterized protein</fullName>
    </submittedName>
</protein>
<proteinExistence type="predicted"/>
<organism evidence="1 2">
    <name type="scientific">Rotaria magnacalcarata</name>
    <dbReference type="NCBI Taxonomy" id="392030"/>
    <lineage>
        <taxon>Eukaryota</taxon>
        <taxon>Metazoa</taxon>
        <taxon>Spiralia</taxon>
        <taxon>Gnathifera</taxon>
        <taxon>Rotifera</taxon>
        <taxon>Eurotatoria</taxon>
        <taxon>Bdelloidea</taxon>
        <taxon>Philodinida</taxon>
        <taxon>Philodinidae</taxon>
        <taxon>Rotaria</taxon>
    </lineage>
</organism>
<evidence type="ECO:0000313" key="1">
    <source>
        <dbReference type="EMBL" id="CAF2006622.1"/>
    </source>
</evidence>
<accession>A0A816MV81</accession>
<name>A0A816MV81_9BILA</name>